<evidence type="ECO:0000259" key="2">
    <source>
        <dbReference type="Pfam" id="PF13843"/>
    </source>
</evidence>
<comment type="caution">
    <text evidence="3">The sequence shown here is derived from an EMBL/GenBank/DDBJ whole genome shotgun (WGS) entry which is preliminary data.</text>
</comment>
<dbReference type="InterPro" id="IPR029526">
    <property type="entry name" value="PGBD"/>
</dbReference>
<evidence type="ECO:0000313" key="4">
    <source>
        <dbReference type="Proteomes" id="UP000494106"/>
    </source>
</evidence>
<accession>A0A8S0YTS5</accession>
<evidence type="ECO:0000313" key="3">
    <source>
        <dbReference type="EMBL" id="CAB3222683.1"/>
    </source>
</evidence>
<dbReference type="Proteomes" id="UP000494106">
    <property type="component" value="Unassembled WGS sequence"/>
</dbReference>
<feature type="compositionally biased region" description="Acidic residues" evidence="1">
    <location>
        <begin position="21"/>
        <end position="36"/>
    </location>
</feature>
<dbReference type="OrthoDB" id="122438at2759"/>
<dbReference type="PANTHER" id="PTHR47272:SF1">
    <property type="entry name" value="PIGGYBAC TRANSPOSABLE ELEMENT-DERIVED PROTEIN 3-LIKE"/>
    <property type="match status" value="1"/>
</dbReference>
<sequence>MSRKVADKDIEQLLTALEDGNISEDGLEDESEDEETFFANAREIVQELEDEDAEDHEDPTYSDPPLVQDLPGPSSQIFISLPMQEGHQQYVEFDKRKLIWKKDSLLFDESKIIHQPSTTEFAITELDTPYKCFLHYFTPKFLQKIVDETNLYAVQKNPSISFTITVGELKKFIGILLFMSVEQFPSVRSYWHSKFGYDPVKSAMPVNRFEMIRSYLHFNDNNKHLPRDHSDHDRLHKIRPVIEQLNKTFSSVGIDQRLSIDEQMCSTKIAHFLKQYLPNKPHKWGYKLFVLCSLMGYAYRFEVYSGQEEKKDKPADEPDLGITNNVVIRLARAIPRMNNHIVFFDNFYTSLPLVNYLNKQGIQCVGTIQQNRLPNCRLPDKKELMKTSVPRGTYEERVSHSDGVDFSATAWKDNKVVTLLSTYVGAEPVGKVSRYDKKAKQKIDIPCPKIVQEYNMHMGGVDLMDSFLGRYRIRIKSRKWYLRLFYHLLDLATINSWVLMKKNLTAKGVTKKQLPNLGEFRNCLADTLCNIGMSGGSKRGRPSTSSLERELQIKKQKGPQHPLPSKDVRVDGFEHWPVFANRLRCKMPNCKGTTQWSCTKCNIPLCLNQRNNCFKDFHSLQ</sequence>
<feature type="compositionally biased region" description="Acidic residues" evidence="1">
    <location>
        <begin position="46"/>
        <end position="57"/>
    </location>
</feature>
<feature type="region of interest" description="Disordered" evidence="1">
    <location>
        <begin position="15"/>
        <end position="66"/>
    </location>
</feature>
<dbReference type="EMBL" id="CADEBC010000088">
    <property type="protein sequence ID" value="CAB3222683.1"/>
    <property type="molecule type" value="Genomic_DNA"/>
</dbReference>
<keyword evidence="4" id="KW-1185">Reference proteome</keyword>
<protein>
    <recommendedName>
        <fullName evidence="2">PiggyBac transposable element-derived protein domain-containing protein</fullName>
    </recommendedName>
</protein>
<feature type="region of interest" description="Disordered" evidence="1">
    <location>
        <begin position="535"/>
        <end position="566"/>
    </location>
</feature>
<dbReference type="PANTHER" id="PTHR47272">
    <property type="entry name" value="DDE_TNP_1_7 DOMAIN-CONTAINING PROTEIN"/>
    <property type="match status" value="1"/>
</dbReference>
<proteinExistence type="predicted"/>
<dbReference type="Pfam" id="PF13843">
    <property type="entry name" value="DDE_Tnp_1_7"/>
    <property type="match status" value="1"/>
</dbReference>
<dbReference type="AlphaFoldDB" id="A0A8S0YTS5"/>
<feature type="domain" description="PiggyBac transposable element-derived protein" evidence="2">
    <location>
        <begin position="128"/>
        <end position="497"/>
    </location>
</feature>
<name>A0A8S0YTS5_ARCPL</name>
<reference evidence="3 4" key="1">
    <citation type="submission" date="2020-04" db="EMBL/GenBank/DDBJ databases">
        <authorList>
            <person name="Wallbank WR R."/>
            <person name="Pardo Diaz C."/>
            <person name="Kozak K."/>
            <person name="Martin S."/>
            <person name="Jiggins C."/>
            <person name="Moest M."/>
            <person name="Warren A I."/>
            <person name="Byers J.R.P. K."/>
            <person name="Montejo-Kovacevich G."/>
            <person name="Yen C E."/>
        </authorList>
    </citation>
    <scope>NUCLEOTIDE SEQUENCE [LARGE SCALE GENOMIC DNA]</scope>
</reference>
<organism evidence="3 4">
    <name type="scientific">Arctia plantaginis</name>
    <name type="common">Wood tiger moth</name>
    <name type="synonym">Phalaena plantaginis</name>
    <dbReference type="NCBI Taxonomy" id="874455"/>
    <lineage>
        <taxon>Eukaryota</taxon>
        <taxon>Metazoa</taxon>
        <taxon>Ecdysozoa</taxon>
        <taxon>Arthropoda</taxon>
        <taxon>Hexapoda</taxon>
        <taxon>Insecta</taxon>
        <taxon>Pterygota</taxon>
        <taxon>Neoptera</taxon>
        <taxon>Endopterygota</taxon>
        <taxon>Lepidoptera</taxon>
        <taxon>Glossata</taxon>
        <taxon>Ditrysia</taxon>
        <taxon>Noctuoidea</taxon>
        <taxon>Erebidae</taxon>
        <taxon>Arctiinae</taxon>
        <taxon>Arctia</taxon>
    </lineage>
</organism>
<gene>
    <name evidence="3" type="ORF">APLA_LOCUS1236</name>
</gene>
<evidence type="ECO:0000256" key="1">
    <source>
        <dbReference type="SAM" id="MobiDB-lite"/>
    </source>
</evidence>